<feature type="domain" description="Histidine kinase" evidence="7">
    <location>
        <begin position="1"/>
        <end position="141"/>
    </location>
</feature>
<dbReference type="PRINTS" id="PR00344">
    <property type="entry name" value="BCTRLSENSOR"/>
</dbReference>
<keyword evidence="6" id="KW-0902">Two-component regulatory system</keyword>
<dbReference type="FunFam" id="3.30.565.10:FF:000006">
    <property type="entry name" value="Sensor histidine kinase WalK"/>
    <property type="match status" value="1"/>
</dbReference>
<evidence type="ECO:0000256" key="2">
    <source>
        <dbReference type="ARBA" id="ARBA00012438"/>
    </source>
</evidence>
<accession>A0A537LS67</accession>
<dbReference type="InterPro" id="IPR050736">
    <property type="entry name" value="Sensor_HK_Regulatory"/>
</dbReference>
<dbReference type="EMBL" id="VBAM01000269">
    <property type="protein sequence ID" value="TMJ10859.1"/>
    <property type="molecule type" value="Genomic_DNA"/>
</dbReference>
<dbReference type="AlphaFoldDB" id="A0A537LS67"/>
<keyword evidence="3" id="KW-0597">Phosphoprotein</keyword>
<dbReference type="GO" id="GO:0000160">
    <property type="term" value="P:phosphorelay signal transduction system"/>
    <property type="evidence" value="ECO:0007669"/>
    <property type="project" value="UniProtKB-KW"/>
</dbReference>
<dbReference type="InterPro" id="IPR005467">
    <property type="entry name" value="His_kinase_dom"/>
</dbReference>
<gene>
    <name evidence="8" type="ORF">E6H02_07485</name>
</gene>
<evidence type="ECO:0000256" key="5">
    <source>
        <dbReference type="ARBA" id="ARBA00022777"/>
    </source>
</evidence>
<dbReference type="Proteomes" id="UP000320393">
    <property type="component" value="Unassembled WGS sequence"/>
</dbReference>
<dbReference type="SMART" id="SM00387">
    <property type="entry name" value="HATPase_c"/>
    <property type="match status" value="1"/>
</dbReference>
<comment type="catalytic activity">
    <reaction evidence="1">
        <text>ATP + protein L-histidine = ADP + protein N-phospho-L-histidine.</text>
        <dbReference type="EC" id="2.7.13.3"/>
    </reaction>
</comment>
<dbReference type="InterPro" id="IPR004358">
    <property type="entry name" value="Sig_transdc_His_kin-like_C"/>
</dbReference>
<dbReference type="InterPro" id="IPR036890">
    <property type="entry name" value="HATPase_C_sf"/>
</dbReference>
<reference evidence="8 9" key="1">
    <citation type="journal article" date="2019" name="Nat. Microbiol.">
        <title>Mediterranean grassland soil C-N compound turnover is dependent on rainfall and depth, and is mediated by genomically divergent microorganisms.</title>
        <authorList>
            <person name="Diamond S."/>
            <person name="Andeer P.F."/>
            <person name="Li Z."/>
            <person name="Crits-Christoph A."/>
            <person name="Burstein D."/>
            <person name="Anantharaman K."/>
            <person name="Lane K.R."/>
            <person name="Thomas B.C."/>
            <person name="Pan C."/>
            <person name="Northen T.R."/>
            <person name="Banfield J.F."/>
        </authorList>
    </citation>
    <scope>NUCLEOTIDE SEQUENCE [LARGE SCALE GENOMIC DNA]</scope>
    <source>
        <strain evidence="8">NP_5</strain>
    </source>
</reference>
<dbReference type="PANTHER" id="PTHR43711:SF1">
    <property type="entry name" value="HISTIDINE KINASE 1"/>
    <property type="match status" value="1"/>
</dbReference>
<sequence>WAEAHFRGAAQKKAIILEAEGTGSPTVLGDADRLRQLLTNLIDNAIAYTPPGGTVRLTWDTDGAFARVRVVDTGSGIASEDLPHLFDRFYRADRARVRSSGGSGLGLAIVQWIVNAHGGRIGIESRIGSGSTVTVWLPSVDATHPGTVPGGR</sequence>
<dbReference type="InterPro" id="IPR003594">
    <property type="entry name" value="HATPase_dom"/>
</dbReference>
<evidence type="ECO:0000256" key="3">
    <source>
        <dbReference type="ARBA" id="ARBA00022553"/>
    </source>
</evidence>
<dbReference type="SUPFAM" id="SSF55874">
    <property type="entry name" value="ATPase domain of HSP90 chaperone/DNA topoisomerase II/histidine kinase"/>
    <property type="match status" value="1"/>
</dbReference>
<comment type="caution">
    <text evidence="8">The sequence shown here is derived from an EMBL/GenBank/DDBJ whole genome shotgun (WGS) entry which is preliminary data.</text>
</comment>
<name>A0A537LS67_9BACT</name>
<dbReference type="GO" id="GO:0004673">
    <property type="term" value="F:protein histidine kinase activity"/>
    <property type="evidence" value="ECO:0007669"/>
    <property type="project" value="UniProtKB-EC"/>
</dbReference>
<keyword evidence="4" id="KW-0808">Transferase</keyword>
<dbReference type="EC" id="2.7.13.3" evidence="2"/>
<organism evidence="8 9">
    <name type="scientific">Candidatus Segetimicrobium genomatis</name>
    <dbReference type="NCBI Taxonomy" id="2569760"/>
    <lineage>
        <taxon>Bacteria</taxon>
        <taxon>Bacillati</taxon>
        <taxon>Candidatus Sysuimicrobiota</taxon>
        <taxon>Candidatus Sysuimicrobiia</taxon>
        <taxon>Candidatus Sysuimicrobiales</taxon>
        <taxon>Candidatus Segetimicrobiaceae</taxon>
        <taxon>Candidatus Segetimicrobium</taxon>
    </lineage>
</organism>
<evidence type="ECO:0000313" key="9">
    <source>
        <dbReference type="Proteomes" id="UP000320393"/>
    </source>
</evidence>
<feature type="non-terminal residue" evidence="8">
    <location>
        <position position="1"/>
    </location>
</feature>
<evidence type="ECO:0000259" key="7">
    <source>
        <dbReference type="PROSITE" id="PS50109"/>
    </source>
</evidence>
<keyword evidence="5 8" id="KW-0418">Kinase</keyword>
<dbReference type="Pfam" id="PF02518">
    <property type="entry name" value="HATPase_c"/>
    <property type="match status" value="1"/>
</dbReference>
<dbReference type="PANTHER" id="PTHR43711">
    <property type="entry name" value="TWO-COMPONENT HISTIDINE KINASE"/>
    <property type="match status" value="1"/>
</dbReference>
<evidence type="ECO:0000313" key="8">
    <source>
        <dbReference type="EMBL" id="TMJ10859.1"/>
    </source>
</evidence>
<evidence type="ECO:0000256" key="1">
    <source>
        <dbReference type="ARBA" id="ARBA00000085"/>
    </source>
</evidence>
<evidence type="ECO:0000256" key="4">
    <source>
        <dbReference type="ARBA" id="ARBA00022679"/>
    </source>
</evidence>
<dbReference type="Gene3D" id="3.30.565.10">
    <property type="entry name" value="Histidine kinase-like ATPase, C-terminal domain"/>
    <property type="match status" value="1"/>
</dbReference>
<proteinExistence type="predicted"/>
<dbReference type="PROSITE" id="PS50109">
    <property type="entry name" value="HIS_KIN"/>
    <property type="match status" value="1"/>
</dbReference>
<protein>
    <recommendedName>
        <fullName evidence="2">histidine kinase</fullName>
        <ecNumber evidence="2">2.7.13.3</ecNumber>
    </recommendedName>
</protein>
<dbReference type="CDD" id="cd00075">
    <property type="entry name" value="HATPase"/>
    <property type="match status" value="1"/>
</dbReference>
<evidence type="ECO:0000256" key="6">
    <source>
        <dbReference type="ARBA" id="ARBA00023012"/>
    </source>
</evidence>